<protein>
    <submittedName>
        <fullName evidence="1">Uncharacterized protein</fullName>
    </submittedName>
</protein>
<proteinExistence type="predicted"/>
<evidence type="ECO:0000313" key="1">
    <source>
        <dbReference type="EMBL" id="GAA0937514.1"/>
    </source>
</evidence>
<gene>
    <name evidence="1" type="ORF">GCM10009550_04330</name>
</gene>
<organism evidence="1 2">
    <name type="scientific">Actinocorallia libanotica</name>
    <dbReference type="NCBI Taxonomy" id="46162"/>
    <lineage>
        <taxon>Bacteria</taxon>
        <taxon>Bacillati</taxon>
        <taxon>Actinomycetota</taxon>
        <taxon>Actinomycetes</taxon>
        <taxon>Streptosporangiales</taxon>
        <taxon>Thermomonosporaceae</taxon>
        <taxon>Actinocorallia</taxon>
    </lineage>
</organism>
<dbReference type="RefSeq" id="WP_344236066.1">
    <property type="nucleotide sequence ID" value="NZ_BAAAHH010000001.1"/>
</dbReference>
<dbReference type="EMBL" id="BAAAHH010000001">
    <property type="protein sequence ID" value="GAA0937514.1"/>
    <property type="molecule type" value="Genomic_DNA"/>
</dbReference>
<name>A0ABN1Q493_9ACTN</name>
<sequence length="66" mass="7643">MSNDREEMRRFLKDYAEGKKPGGERGMVYNHKTKQWEMRTVGAEQDGDQIYDLKQSDIDVFGRSGG</sequence>
<comment type="caution">
    <text evidence="1">The sequence shown here is derived from an EMBL/GenBank/DDBJ whole genome shotgun (WGS) entry which is preliminary data.</text>
</comment>
<evidence type="ECO:0000313" key="2">
    <source>
        <dbReference type="Proteomes" id="UP001500665"/>
    </source>
</evidence>
<keyword evidence="2" id="KW-1185">Reference proteome</keyword>
<reference evidence="1 2" key="1">
    <citation type="journal article" date="2019" name="Int. J. Syst. Evol. Microbiol.">
        <title>The Global Catalogue of Microorganisms (GCM) 10K type strain sequencing project: providing services to taxonomists for standard genome sequencing and annotation.</title>
        <authorList>
            <consortium name="The Broad Institute Genomics Platform"/>
            <consortium name="The Broad Institute Genome Sequencing Center for Infectious Disease"/>
            <person name="Wu L."/>
            <person name="Ma J."/>
        </authorList>
    </citation>
    <scope>NUCLEOTIDE SEQUENCE [LARGE SCALE GENOMIC DNA]</scope>
    <source>
        <strain evidence="1 2">JCM 10696</strain>
    </source>
</reference>
<accession>A0ABN1Q493</accession>
<dbReference type="Proteomes" id="UP001500665">
    <property type="component" value="Unassembled WGS sequence"/>
</dbReference>